<dbReference type="EMBL" id="QJVC01000003">
    <property type="protein sequence ID" value="PYI39309.1"/>
    <property type="molecule type" value="Genomic_DNA"/>
</dbReference>
<keyword evidence="2" id="KW-1185">Reference proteome</keyword>
<dbReference type="AlphaFoldDB" id="A0A2V5IRY7"/>
<protein>
    <submittedName>
        <fullName evidence="1">Uncharacterized protein</fullName>
    </submittedName>
</protein>
<evidence type="ECO:0000313" key="1">
    <source>
        <dbReference type="EMBL" id="PYI39309.1"/>
    </source>
</evidence>
<dbReference type="OrthoDB" id="4949986at2"/>
<comment type="caution">
    <text evidence="1">The sequence shown here is derived from an EMBL/GenBank/DDBJ whole genome shotgun (WGS) entry which is preliminary data.</text>
</comment>
<name>A0A2V5IRY7_9MICC</name>
<dbReference type="Proteomes" id="UP000247980">
    <property type="component" value="Unassembled WGS sequence"/>
</dbReference>
<sequence>MTLTSVAPAIKRQPTRTAEIPVLPAVDVNLGAVTFFTPTGYHAYYSPEPGELIAALDRAVRPAAWIPEIGTLVVTVAQNGVRAGRRLGFRLSAY</sequence>
<proteinExistence type="predicted"/>
<accession>A0A2V5IRY7</accession>
<gene>
    <name evidence="1" type="ORF">CVS30_04910</name>
</gene>
<reference evidence="1 2" key="1">
    <citation type="submission" date="2018-05" db="EMBL/GenBank/DDBJ databases">
        <title>Genetic diversity of glacier-inhabiting Cryobacterium bacteria in China and description of Cryobacterium mengkeensis sp. nov. and Arthrobacter glacialis sp. nov.</title>
        <authorList>
            <person name="Liu Q."/>
            <person name="Xin Y.-H."/>
        </authorList>
    </citation>
    <scope>NUCLEOTIDE SEQUENCE [LARGE SCALE GENOMIC DNA]</scope>
    <source>
        <strain evidence="1 2">B7</strain>
    </source>
</reference>
<evidence type="ECO:0000313" key="2">
    <source>
        <dbReference type="Proteomes" id="UP000247980"/>
    </source>
</evidence>
<dbReference type="RefSeq" id="WP_110484214.1">
    <property type="nucleotide sequence ID" value="NZ_QJVC01000003.1"/>
</dbReference>
<organism evidence="1 2">
    <name type="scientific">Arthrobacter psychrolactophilus</name>
    <dbReference type="NCBI Taxonomy" id="92442"/>
    <lineage>
        <taxon>Bacteria</taxon>
        <taxon>Bacillati</taxon>
        <taxon>Actinomycetota</taxon>
        <taxon>Actinomycetes</taxon>
        <taxon>Micrococcales</taxon>
        <taxon>Micrococcaceae</taxon>
        <taxon>Arthrobacter</taxon>
    </lineage>
</organism>